<dbReference type="AlphaFoldDB" id="A0A154PK78"/>
<feature type="chain" id="PRO_5012520339" description="DUF4794 domain-containing protein" evidence="1">
    <location>
        <begin position="16"/>
        <end position="107"/>
    </location>
</feature>
<dbReference type="EMBL" id="KQ434931">
    <property type="protein sequence ID" value="KZC11864.1"/>
    <property type="molecule type" value="Genomic_DNA"/>
</dbReference>
<evidence type="ECO:0000313" key="3">
    <source>
        <dbReference type="Proteomes" id="UP000076502"/>
    </source>
</evidence>
<evidence type="ECO:0000256" key="1">
    <source>
        <dbReference type="SAM" id="SignalP"/>
    </source>
</evidence>
<evidence type="ECO:0008006" key="4">
    <source>
        <dbReference type="Google" id="ProtNLM"/>
    </source>
</evidence>
<feature type="signal peptide" evidence="1">
    <location>
        <begin position="1"/>
        <end position="15"/>
    </location>
</feature>
<feature type="non-terminal residue" evidence="2">
    <location>
        <position position="1"/>
    </location>
</feature>
<evidence type="ECO:0000313" key="2">
    <source>
        <dbReference type="EMBL" id="KZC11864.1"/>
    </source>
</evidence>
<reference evidence="2 3" key="1">
    <citation type="submission" date="2015-07" db="EMBL/GenBank/DDBJ databases">
        <title>The genome of Dufourea novaeangliae.</title>
        <authorList>
            <person name="Pan H."/>
            <person name="Kapheim K."/>
        </authorList>
    </citation>
    <scope>NUCLEOTIDE SEQUENCE [LARGE SCALE GENOMIC DNA]</scope>
    <source>
        <strain evidence="2">0120121106</strain>
        <tissue evidence="2">Whole body</tissue>
    </source>
</reference>
<dbReference type="OrthoDB" id="7685891at2759"/>
<organism evidence="2 3">
    <name type="scientific">Dufourea novaeangliae</name>
    <name type="common">Sweat bee</name>
    <dbReference type="NCBI Taxonomy" id="178035"/>
    <lineage>
        <taxon>Eukaryota</taxon>
        <taxon>Metazoa</taxon>
        <taxon>Ecdysozoa</taxon>
        <taxon>Arthropoda</taxon>
        <taxon>Hexapoda</taxon>
        <taxon>Insecta</taxon>
        <taxon>Pterygota</taxon>
        <taxon>Neoptera</taxon>
        <taxon>Endopterygota</taxon>
        <taxon>Hymenoptera</taxon>
        <taxon>Apocrita</taxon>
        <taxon>Aculeata</taxon>
        <taxon>Apoidea</taxon>
        <taxon>Anthophila</taxon>
        <taxon>Halictidae</taxon>
        <taxon>Rophitinae</taxon>
        <taxon>Dufourea</taxon>
    </lineage>
</organism>
<accession>A0A154PK78</accession>
<keyword evidence="3" id="KW-1185">Reference proteome</keyword>
<sequence>LQIVVLVFGVCGALAIPATPWVDPNQEKQSEMVYSQLPGSENLNEKAVPPTKLLDQGHQSIVPERPDSVVNVEAPLELPGTKNLAEKRIPVLVLQKLYRPPEVKGTV</sequence>
<dbReference type="Proteomes" id="UP000076502">
    <property type="component" value="Unassembled WGS sequence"/>
</dbReference>
<protein>
    <recommendedName>
        <fullName evidence="4">DUF4794 domain-containing protein</fullName>
    </recommendedName>
</protein>
<proteinExistence type="predicted"/>
<keyword evidence="1" id="KW-0732">Signal</keyword>
<name>A0A154PK78_DUFNO</name>
<gene>
    <name evidence="2" type="ORF">WN55_03703</name>
</gene>